<keyword evidence="3" id="KW-0813">Transport</keyword>
<dbReference type="AlphaFoldDB" id="A0A9W7CRG0"/>
<evidence type="ECO:0000256" key="1">
    <source>
        <dbReference type="ARBA" id="ARBA00004141"/>
    </source>
</evidence>
<evidence type="ECO:0000256" key="2">
    <source>
        <dbReference type="ARBA" id="ARBA00007779"/>
    </source>
</evidence>
<evidence type="ECO:0000256" key="8">
    <source>
        <dbReference type="SAM" id="MobiDB-lite"/>
    </source>
</evidence>
<dbReference type="Pfam" id="PF02714">
    <property type="entry name" value="RSN1_7TM"/>
    <property type="match status" value="1"/>
</dbReference>
<keyword evidence="4 9" id="KW-0812">Transmembrane</keyword>
<evidence type="ECO:0000259" key="12">
    <source>
        <dbReference type="Pfam" id="PF14703"/>
    </source>
</evidence>
<dbReference type="EMBL" id="BSXT01001174">
    <property type="protein sequence ID" value="GMF39514.1"/>
    <property type="molecule type" value="Genomic_DNA"/>
</dbReference>
<feature type="transmembrane region" description="Helical" evidence="9">
    <location>
        <begin position="710"/>
        <end position="730"/>
    </location>
</feature>
<dbReference type="PANTHER" id="PTHR13018">
    <property type="entry name" value="PROBABLE MEMBRANE PROTEIN DUF221-RELATED"/>
    <property type="match status" value="1"/>
</dbReference>
<feature type="domain" description="CSC1/OSCA1-like cytosolic" evidence="12">
    <location>
        <begin position="355"/>
        <end position="410"/>
    </location>
</feature>
<evidence type="ECO:0000259" key="10">
    <source>
        <dbReference type="Pfam" id="PF02714"/>
    </source>
</evidence>
<feature type="transmembrane region" description="Helical" evidence="9">
    <location>
        <begin position="515"/>
        <end position="538"/>
    </location>
</feature>
<evidence type="ECO:0000256" key="6">
    <source>
        <dbReference type="ARBA" id="ARBA00023136"/>
    </source>
</evidence>
<evidence type="ECO:0000313" key="14">
    <source>
        <dbReference type="Proteomes" id="UP001165121"/>
    </source>
</evidence>
<keyword evidence="5 9" id="KW-1133">Transmembrane helix</keyword>
<accession>A0A9W7CRG0</accession>
<organism evidence="13 14">
    <name type="scientific">Phytophthora fragariaefolia</name>
    <dbReference type="NCBI Taxonomy" id="1490495"/>
    <lineage>
        <taxon>Eukaryota</taxon>
        <taxon>Sar</taxon>
        <taxon>Stramenopiles</taxon>
        <taxon>Oomycota</taxon>
        <taxon>Peronosporomycetes</taxon>
        <taxon>Peronosporales</taxon>
        <taxon>Peronosporaceae</taxon>
        <taxon>Phytophthora</taxon>
    </lineage>
</organism>
<sequence length="817" mass="91958">MADAASAAASVTEQAATEDLTPSTTILDGMRVYFVIGAVGWMAFEVGRVKMQRAYYCREGKAETTNATVTRCHDAKVFAWLRLLFFTSDDEVLEQCGMDTLFFLRFLRLCEKVTAVGILCSAANFPIYFYAKRDTLDSLYRMTLSHLNTDEMWRFWFTVITMYLVSLSTCFLLWKEYEEYIRRRHEFMSRKHAQQYTVVLNGLPPNLCTQQTLRNYLELLFPKSVLHVYVALECRDLEKLVAERVKVRDKLEHVLAQSAKTGDRVLTRDKLLGGEQVDAVELYQDQLKELNTAVEKEVRSILRNQAGVARQLVESSGDDETHGFSQMDSARSINFAYKEEELDGDALESRYIKSLKRQDKKSLGIMRPAGFVTFRSLKAAQSCTQILQSADPTQMHVEAAAHADDVVWKNIGLSKNIKDTWFLISMALSTAIILLWTVPTGLVVSFAKVSTIERQWAWLARVIEDNPWVTSLLEQLSPLMLSVMTALAPIIFGILSKREGHAFASQVDASLLNKLVIYQIYVTFLLPIIGGTVIDAVIGSSDTNLTDVSAILKLISDSVAVQSSFFITYLLVKTGLNLTLILLRVTPIVKAAIYQVFAPKLTPRERSSPWFGLTSLANPGDFSASDQVSEYYLVLVLVLVFCAIAPILNYFALLYLVLSDFVYRWAVMCVHDPSTQTAGTFFPSLYRFIVGALMFAQIIMASVLATKQVALPATFSIILPFLTLAFHLFISSRYPKIALNLPLDQAVMIDSRRSRQRDDLDRVLEDMYMQPAMLERGPLEPDYQGLSSDPNPENQLASPPPVEVCSLRRETCKLTNA</sequence>
<dbReference type="InterPro" id="IPR032880">
    <property type="entry name" value="CSC1/OSCA1-like_N"/>
</dbReference>
<comment type="caution">
    <text evidence="13">The sequence shown here is derived from an EMBL/GenBank/DDBJ whole genome shotgun (WGS) entry which is preliminary data.</text>
</comment>
<feature type="transmembrane region" description="Helical" evidence="9">
    <location>
        <begin position="30"/>
        <end position="49"/>
    </location>
</feature>
<name>A0A9W7CRG0_9STRA</name>
<evidence type="ECO:0000259" key="11">
    <source>
        <dbReference type="Pfam" id="PF13967"/>
    </source>
</evidence>
<dbReference type="Pfam" id="PF14703">
    <property type="entry name" value="PHM7_cyt"/>
    <property type="match status" value="2"/>
</dbReference>
<proteinExistence type="inferred from homology"/>
<comment type="similarity">
    <text evidence="2">Belongs to the CSC1 (TC 1.A.17) family.</text>
</comment>
<reference evidence="13" key="1">
    <citation type="submission" date="2023-04" db="EMBL/GenBank/DDBJ databases">
        <title>Phytophthora fragariaefolia NBRC 109709.</title>
        <authorList>
            <person name="Ichikawa N."/>
            <person name="Sato H."/>
            <person name="Tonouchi N."/>
        </authorList>
    </citation>
    <scope>NUCLEOTIDE SEQUENCE</scope>
    <source>
        <strain evidence="13">NBRC 109709</strain>
    </source>
</reference>
<feature type="transmembrane region" description="Helical" evidence="9">
    <location>
        <begin position="113"/>
        <end position="131"/>
    </location>
</feature>
<keyword evidence="7" id="KW-0175">Coiled coil</keyword>
<comment type="subcellular location">
    <subcellularLocation>
        <location evidence="1">Membrane</location>
        <topology evidence="1">Multi-pass membrane protein</topology>
    </subcellularLocation>
</comment>
<dbReference type="PANTHER" id="PTHR13018:SF5">
    <property type="entry name" value="RE44586P"/>
    <property type="match status" value="1"/>
</dbReference>
<feature type="transmembrane region" description="Helical" evidence="9">
    <location>
        <begin position="153"/>
        <end position="174"/>
    </location>
</feature>
<gene>
    <name evidence="13" type="ORF">Pfra01_001176100</name>
</gene>
<dbReference type="InterPro" id="IPR045122">
    <property type="entry name" value="Csc1-like"/>
</dbReference>
<evidence type="ECO:0000313" key="13">
    <source>
        <dbReference type="EMBL" id="GMF39514.1"/>
    </source>
</evidence>
<feature type="domain" description="CSC1/OSCA1-like 7TM region" evidence="10">
    <location>
        <begin position="423"/>
        <end position="703"/>
    </location>
</feature>
<evidence type="ECO:0000256" key="7">
    <source>
        <dbReference type="SAM" id="Coils"/>
    </source>
</evidence>
<feature type="domain" description="CSC1/OSCA1-like cytosolic" evidence="12">
    <location>
        <begin position="195"/>
        <end position="309"/>
    </location>
</feature>
<feature type="transmembrane region" description="Helical" evidence="9">
    <location>
        <begin position="685"/>
        <end position="704"/>
    </location>
</feature>
<dbReference type="OrthoDB" id="1689567at2759"/>
<feature type="domain" description="CSC1/OSCA1-like N-terminal transmembrane" evidence="11">
    <location>
        <begin position="29"/>
        <end position="176"/>
    </location>
</feature>
<dbReference type="GO" id="GO:0005227">
    <property type="term" value="F:calcium-activated cation channel activity"/>
    <property type="evidence" value="ECO:0007669"/>
    <property type="project" value="InterPro"/>
</dbReference>
<dbReference type="GO" id="GO:0005886">
    <property type="term" value="C:plasma membrane"/>
    <property type="evidence" value="ECO:0007669"/>
    <property type="project" value="TreeGrafter"/>
</dbReference>
<evidence type="ECO:0000256" key="3">
    <source>
        <dbReference type="ARBA" id="ARBA00022448"/>
    </source>
</evidence>
<keyword evidence="14" id="KW-1185">Reference proteome</keyword>
<keyword evidence="6 9" id="KW-0472">Membrane</keyword>
<evidence type="ECO:0000256" key="5">
    <source>
        <dbReference type="ARBA" id="ARBA00022989"/>
    </source>
</evidence>
<protein>
    <submittedName>
        <fullName evidence="13">Unnamed protein product</fullName>
    </submittedName>
</protein>
<dbReference type="InterPro" id="IPR027815">
    <property type="entry name" value="CSC1/OSCA1-like_cyt"/>
</dbReference>
<dbReference type="Pfam" id="PF13967">
    <property type="entry name" value="RSN1_TM"/>
    <property type="match status" value="1"/>
</dbReference>
<dbReference type="InterPro" id="IPR003864">
    <property type="entry name" value="CSC1/OSCA1-like_7TM"/>
</dbReference>
<feature type="coiled-coil region" evidence="7">
    <location>
        <begin position="237"/>
        <end position="300"/>
    </location>
</feature>
<evidence type="ECO:0000256" key="9">
    <source>
        <dbReference type="SAM" id="Phobius"/>
    </source>
</evidence>
<feature type="region of interest" description="Disordered" evidence="8">
    <location>
        <begin position="779"/>
        <end position="802"/>
    </location>
</feature>
<dbReference type="Proteomes" id="UP001165121">
    <property type="component" value="Unassembled WGS sequence"/>
</dbReference>
<feature type="transmembrane region" description="Helical" evidence="9">
    <location>
        <begin position="420"/>
        <end position="438"/>
    </location>
</feature>
<feature type="compositionally biased region" description="Polar residues" evidence="8">
    <location>
        <begin position="785"/>
        <end position="797"/>
    </location>
</feature>
<feature type="transmembrane region" description="Helical" evidence="9">
    <location>
        <begin position="550"/>
        <end position="571"/>
    </location>
</feature>
<feature type="transmembrane region" description="Helical" evidence="9">
    <location>
        <begin position="476"/>
        <end position="495"/>
    </location>
</feature>
<feature type="transmembrane region" description="Helical" evidence="9">
    <location>
        <begin position="631"/>
        <end position="658"/>
    </location>
</feature>
<evidence type="ECO:0000256" key="4">
    <source>
        <dbReference type="ARBA" id="ARBA00022692"/>
    </source>
</evidence>